<keyword evidence="3" id="KW-1185">Reference proteome</keyword>
<reference evidence="2 3" key="1">
    <citation type="submission" date="2018-05" db="EMBL/GenBank/DDBJ databases">
        <title>The Hungate 1000. A catalogue of reference genomes from the rumen microbiome.</title>
        <authorList>
            <person name="Kelly W."/>
        </authorList>
    </citation>
    <scope>NUCLEOTIDE SEQUENCE [LARGE SCALE GENOMIC DNA]</scope>
    <source>
        <strain evidence="2 3">NLAE-zl-C242</strain>
    </source>
</reference>
<dbReference type="RefSeq" id="WP_109730888.1">
    <property type="nucleotide sequence ID" value="NZ_BAAACK010000018.1"/>
</dbReference>
<dbReference type="AlphaFoldDB" id="A0A2Y9BIE2"/>
<dbReference type="OrthoDB" id="2050552at2"/>
<dbReference type="EMBL" id="QGDL01000005">
    <property type="protein sequence ID" value="PWJ29740.1"/>
    <property type="molecule type" value="Genomic_DNA"/>
</dbReference>
<evidence type="ECO:0000313" key="3">
    <source>
        <dbReference type="Proteomes" id="UP000245845"/>
    </source>
</evidence>
<evidence type="ECO:0000313" key="2">
    <source>
        <dbReference type="EMBL" id="PWJ29740.1"/>
    </source>
</evidence>
<accession>A0A2Y9BIE2</accession>
<feature type="chain" id="PRO_5043162187" evidence="1">
    <location>
        <begin position="20"/>
        <end position="389"/>
    </location>
</feature>
<comment type="caution">
    <text evidence="2">The sequence shown here is derived from an EMBL/GenBank/DDBJ whole genome shotgun (WGS) entry which is preliminary data.</text>
</comment>
<gene>
    <name evidence="2" type="ORF">A8806_10540</name>
</gene>
<feature type="signal peptide" evidence="1">
    <location>
        <begin position="1"/>
        <end position="19"/>
    </location>
</feature>
<keyword evidence="1" id="KW-0732">Signal</keyword>
<organism evidence="2 3">
    <name type="scientific">Faecalicatena orotica</name>
    <dbReference type="NCBI Taxonomy" id="1544"/>
    <lineage>
        <taxon>Bacteria</taxon>
        <taxon>Bacillati</taxon>
        <taxon>Bacillota</taxon>
        <taxon>Clostridia</taxon>
        <taxon>Lachnospirales</taxon>
        <taxon>Lachnospiraceae</taxon>
        <taxon>Faecalicatena</taxon>
    </lineage>
</organism>
<protein>
    <submittedName>
        <fullName evidence="2">Uncharacterized protein</fullName>
    </submittedName>
</protein>
<dbReference type="Proteomes" id="UP000245845">
    <property type="component" value="Unassembled WGS sequence"/>
</dbReference>
<name>A0A2Y9BIE2_9FIRM</name>
<evidence type="ECO:0000256" key="1">
    <source>
        <dbReference type="SAM" id="SignalP"/>
    </source>
</evidence>
<proteinExistence type="predicted"/>
<sequence length="389" mass="44158">MKKKMVLCLVMSFALCLSGCQKTPDKSSVVSKADGLSEEFIAEPLESGETRTVDMPEHWSASEKKSNDRVTISADLDLGKLHTGNLPVVEMANHTLTQKELKEYAEYFADGEDFYVPQVDTKEVFQKVIDRIDQKEGVYANPTLAPFNDLKSALEEAAESAPETPPEDQKAEFKFHKKSEDIVAMASDSWYSKLRGEVEQTPDAEAFFSADVGKNRLSHIEARSYNPKLANSSSFVWKTGTGGYSLEYIQQYIRMNEYSPDTSGYKEKFRDLLNQFQATLEQETFSKEEGQKQAENVIKDLDIPEMSLLSTDKILWFPEEAAPDDRYGKSDDFYWQADLKNAKIGYRYDFTRSYGGDFGRCVYRGCHKGYNGYIYCTVPNRNGVNDSDR</sequence>